<dbReference type="PRINTS" id="PR00959">
    <property type="entry name" value="MEVGALKINASE"/>
</dbReference>
<proteinExistence type="inferred from homology"/>
<dbReference type="EMBL" id="CAJNJA010000001">
    <property type="protein sequence ID" value="CAE7149520.1"/>
    <property type="molecule type" value="Genomic_DNA"/>
</dbReference>
<dbReference type="InterPro" id="IPR004553">
    <property type="entry name" value="HMG_CoA_Rdtase_bac-typ"/>
</dbReference>
<dbReference type="SUPFAM" id="SSF56542">
    <property type="entry name" value="Substrate-binding domain of HMG-CoA reductase"/>
    <property type="match status" value="1"/>
</dbReference>
<accession>A0A812IRR0</accession>
<dbReference type="Pfam" id="PF00288">
    <property type="entry name" value="GHMP_kinases_N"/>
    <property type="match status" value="1"/>
</dbReference>
<feature type="domain" description="GHMP kinase C-terminal" evidence="10">
    <location>
        <begin position="642"/>
        <end position="720"/>
    </location>
</feature>
<dbReference type="GO" id="GO:0004420">
    <property type="term" value="F:hydroxymethylglutaryl-CoA reductase (NADPH) activity"/>
    <property type="evidence" value="ECO:0007669"/>
    <property type="project" value="InterPro"/>
</dbReference>
<comment type="caution">
    <text evidence="11">The sequence shown here is derived from an EMBL/GenBank/DDBJ whole genome shotgun (WGS) entry which is preliminary data.</text>
</comment>
<dbReference type="UniPathway" id="UPA00057">
    <property type="reaction ID" value="UER00098"/>
</dbReference>
<dbReference type="Proteomes" id="UP000601435">
    <property type="component" value="Unassembled WGS sequence"/>
</dbReference>
<keyword evidence="2" id="KW-0444">Lipid biosynthesis</keyword>
<dbReference type="GO" id="GO:0004496">
    <property type="term" value="F:mevalonate kinase activity"/>
    <property type="evidence" value="ECO:0007669"/>
    <property type="project" value="InterPro"/>
</dbReference>
<keyword evidence="4" id="KW-0067">ATP-binding</keyword>
<dbReference type="GO" id="GO:0019287">
    <property type="term" value="P:isopentenyl diphosphate biosynthetic process, mevalonate pathway"/>
    <property type="evidence" value="ECO:0007669"/>
    <property type="project" value="UniProtKB-UniPathway"/>
</dbReference>
<sequence>MPVSERIAALHERGLLSATDVAQLVSAQHQLTVNVADKMIENVVGVFGLPMGVALNFLINNKDYVIPLVVEEPSIVAGLSGAARMARLGGGYTASATDPILIGQVQAVLDNNPEQAMATLLEHKAEILALANSLHPKMVARGGGAMDIEVFHHHAEQDGRHMVVLHLLVNTCDAMGANLVNTMCEGIAGLVESLTGGKVFLRILSNLTDRAIATAKVVIPTANLEGKGFSGEQVRDGIILANDLALADPYRAATHNKGIMNGVDAVAIATGNDWRAIEAAAHAYAARSGRYKGLTRWYKNPEGALVGEIEIPMKVGTVGGSLESNPSVKINHRLLGSPDATELASIMGTIGLAQNFAALRALSTNGIQQNHMNLHARSVASSAGVPDEHFESVVEGLIESGDIKVWKAQEIAKNLSRRIAQPEAGERYAACGKIILLGEHAVVYGRPAIALPIPLAVEAMVRREGQGINIVIPRWGLEQPVHANTQGLSGILAKILKDLDLDRENMTIEVFPHIPRAMGLGGSSALAVAILRALDAQFDLGMDNSRINELAYECEKAAHGTPSGVDNTVATYGTPLRYQQVDGKPIFRDLRLTEPLQLVVGITGRESLTADTVAQVRNAWTQHPDRYNSIFDQIGSLTEAAEQALEQGKLGDLGDLMNLCHGYLNALQLSTPELEELIHIARANGALGAKLTGGGGGGSMIALCPDNPDAVAQAMQAAGYETLSVTVG</sequence>
<dbReference type="GO" id="GO:0015936">
    <property type="term" value="P:coenzyme A metabolic process"/>
    <property type="evidence" value="ECO:0007669"/>
    <property type="project" value="InterPro"/>
</dbReference>
<dbReference type="SUPFAM" id="SSF54211">
    <property type="entry name" value="Ribosomal protein S5 domain 2-like"/>
    <property type="match status" value="1"/>
</dbReference>
<evidence type="ECO:0000256" key="7">
    <source>
        <dbReference type="ARBA" id="ARBA00029438"/>
    </source>
</evidence>
<dbReference type="InterPro" id="IPR014721">
    <property type="entry name" value="Ribsml_uS5_D2-typ_fold_subgr"/>
</dbReference>
<keyword evidence="12" id="KW-1185">Reference proteome</keyword>
<gene>
    <name evidence="11" type="primary">mvaA</name>
    <name evidence="11" type="ORF">SNEC2469_LOCUS134</name>
</gene>
<dbReference type="InterPro" id="IPR020568">
    <property type="entry name" value="Ribosomal_Su5_D2-typ_SF"/>
</dbReference>
<dbReference type="SUPFAM" id="SSF55035">
    <property type="entry name" value="NAD-binding domain of HMG-CoA reductase"/>
    <property type="match status" value="1"/>
</dbReference>
<dbReference type="InterPro" id="IPR036554">
    <property type="entry name" value="GHMP_kinase_C_sf"/>
</dbReference>
<dbReference type="InterPro" id="IPR013750">
    <property type="entry name" value="GHMP_kinase_C_dom"/>
</dbReference>
<dbReference type="Pfam" id="PF08544">
    <property type="entry name" value="GHMP_kinases_C"/>
    <property type="match status" value="1"/>
</dbReference>
<dbReference type="InterPro" id="IPR023074">
    <property type="entry name" value="HMG_CoA_Rdtase_cat_sf"/>
</dbReference>
<dbReference type="GO" id="GO:0005789">
    <property type="term" value="C:endoplasmic reticulum membrane"/>
    <property type="evidence" value="ECO:0007669"/>
    <property type="project" value="UniProtKB-SubCell"/>
</dbReference>
<dbReference type="PANTHER" id="PTHR10572:SF24">
    <property type="entry name" value="3-HYDROXY-3-METHYLGLUTARYL-COENZYME A REDUCTASE"/>
    <property type="match status" value="1"/>
</dbReference>
<comment type="pathway">
    <text evidence="7">Isoprenoid biosynthesis; isopentenyl diphosphate biosynthesis via mevalonate pathway; isopentenyl diphosphate from (R)-mevalonate: step 1/3.</text>
</comment>
<dbReference type="Gene3D" id="3.30.230.10">
    <property type="match status" value="1"/>
</dbReference>
<evidence type="ECO:0000256" key="4">
    <source>
        <dbReference type="ARBA" id="ARBA00022840"/>
    </source>
</evidence>
<dbReference type="InterPro" id="IPR006205">
    <property type="entry name" value="Mev_gal_kin"/>
</dbReference>
<evidence type="ECO:0000259" key="10">
    <source>
        <dbReference type="Pfam" id="PF08544"/>
    </source>
</evidence>
<dbReference type="SUPFAM" id="SSF55060">
    <property type="entry name" value="GHMP Kinase, C-terminal domain"/>
    <property type="match status" value="1"/>
</dbReference>
<dbReference type="InterPro" id="IPR006204">
    <property type="entry name" value="GHMP_kinase_N_dom"/>
</dbReference>
<keyword evidence="3" id="KW-0547">Nucleotide-binding</keyword>
<dbReference type="Gene3D" id="3.30.70.890">
    <property type="entry name" value="GHMP kinase, C-terminal domain"/>
    <property type="match status" value="1"/>
</dbReference>
<comment type="subcellular location">
    <subcellularLocation>
        <location evidence="8">Endoplasmic reticulum membrane</location>
        <topology evidence="8">Multi-pass membrane protein</topology>
    </subcellularLocation>
</comment>
<dbReference type="CDD" id="cd00644">
    <property type="entry name" value="HMG-CoA_reductase_classII"/>
    <property type="match status" value="1"/>
</dbReference>
<dbReference type="NCBIfam" id="TIGR00549">
    <property type="entry name" value="mevalon_kin"/>
    <property type="match status" value="1"/>
</dbReference>
<dbReference type="InterPro" id="IPR009029">
    <property type="entry name" value="HMG_CoA_Rdtase_sub-bd_dom_sf"/>
</dbReference>
<evidence type="ECO:0000256" key="2">
    <source>
        <dbReference type="ARBA" id="ARBA00022516"/>
    </source>
</evidence>
<feature type="domain" description="GHMP kinase N-terminal" evidence="9">
    <location>
        <begin position="494"/>
        <end position="572"/>
    </location>
</feature>
<keyword evidence="5 8" id="KW-0560">Oxidoreductase</keyword>
<evidence type="ECO:0000256" key="8">
    <source>
        <dbReference type="RuleBase" id="RU361219"/>
    </source>
</evidence>
<keyword evidence="8" id="KW-0256">Endoplasmic reticulum</keyword>
<keyword evidence="6" id="KW-0443">Lipid metabolism</keyword>
<dbReference type="InterPro" id="IPR002202">
    <property type="entry name" value="HMG_CoA_Rdtase"/>
</dbReference>
<evidence type="ECO:0000313" key="12">
    <source>
        <dbReference type="Proteomes" id="UP000601435"/>
    </source>
</evidence>
<evidence type="ECO:0000256" key="5">
    <source>
        <dbReference type="ARBA" id="ARBA00023002"/>
    </source>
</evidence>
<evidence type="ECO:0000259" key="9">
    <source>
        <dbReference type="Pfam" id="PF00288"/>
    </source>
</evidence>
<comment type="similarity">
    <text evidence="1 8">Belongs to the HMG-CoA reductase family.</text>
</comment>
<dbReference type="PROSITE" id="PS00066">
    <property type="entry name" value="HMG_COA_REDUCTASE_1"/>
    <property type="match status" value="1"/>
</dbReference>
<evidence type="ECO:0000256" key="1">
    <source>
        <dbReference type="ARBA" id="ARBA00007661"/>
    </source>
</evidence>
<dbReference type="Gene3D" id="1.10.8.660">
    <property type="match status" value="1"/>
</dbReference>
<dbReference type="GO" id="GO:0005524">
    <property type="term" value="F:ATP binding"/>
    <property type="evidence" value="ECO:0007669"/>
    <property type="project" value="UniProtKB-KW"/>
</dbReference>
<dbReference type="InterPro" id="IPR009023">
    <property type="entry name" value="HMG_CoA_Rdtase_NAD(P)-bd_sf"/>
</dbReference>
<protein>
    <recommendedName>
        <fullName evidence="8">3-hydroxy-3-methylglutaryl coenzyme A reductase</fullName>
        <shortName evidence="8">HMG-CoA reductase</shortName>
    </recommendedName>
</protein>
<dbReference type="PANTHER" id="PTHR10572">
    <property type="entry name" value="3-HYDROXY-3-METHYLGLUTARYL-COENZYME A REDUCTASE"/>
    <property type="match status" value="1"/>
</dbReference>
<dbReference type="Pfam" id="PF00368">
    <property type="entry name" value="HMG-CoA_red"/>
    <property type="match status" value="1"/>
</dbReference>
<dbReference type="PROSITE" id="PS50065">
    <property type="entry name" value="HMG_COA_REDUCTASE_4"/>
    <property type="match status" value="1"/>
</dbReference>
<evidence type="ECO:0000313" key="11">
    <source>
        <dbReference type="EMBL" id="CAE7149520.1"/>
    </source>
</evidence>
<dbReference type="Gene3D" id="3.90.770.10">
    <property type="entry name" value="3-hydroxy-3-methylglutaryl-coenzyme A Reductase, Chain A, domain 2"/>
    <property type="match status" value="2"/>
</dbReference>
<organism evidence="11 12">
    <name type="scientific">Symbiodinium necroappetens</name>
    <dbReference type="NCBI Taxonomy" id="1628268"/>
    <lineage>
        <taxon>Eukaryota</taxon>
        <taxon>Sar</taxon>
        <taxon>Alveolata</taxon>
        <taxon>Dinophyceae</taxon>
        <taxon>Suessiales</taxon>
        <taxon>Symbiodiniaceae</taxon>
        <taxon>Symbiodinium</taxon>
    </lineage>
</organism>
<evidence type="ECO:0000256" key="3">
    <source>
        <dbReference type="ARBA" id="ARBA00022741"/>
    </source>
</evidence>
<dbReference type="AlphaFoldDB" id="A0A812IRR0"/>
<reference evidence="11" key="1">
    <citation type="submission" date="2021-02" db="EMBL/GenBank/DDBJ databases">
        <authorList>
            <person name="Dougan E. K."/>
            <person name="Rhodes N."/>
            <person name="Thang M."/>
            <person name="Chan C."/>
        </authorList>
    </citation>
    <scope>NUCLEOTIDE SEQUENCE</scope>
</reference>
<evidence type="ECO:0000256" key="6">
    <source>
        <dbReference type="ARBA" id="ARBA00023098"/>
    </source>
</evidence>
<name>A0A812IRR0_9DINO</name>
<dbReference type="NCBIfam" id="TIGR00532">
    <property type="entry name" value="HMG_CoA_R_NAD"/>
    <property type="match status" value="1"/>
</dbReference>
<dbReference type="OrthoDB" id="310654at2759"/>
<dbReference type="InterPro" id="IPR023076">
    <property type="entry name" value="HMG_CoA_Rdtase_CS"/>
</dbReference>